<dbReference type="Pfam" id="PF20215">
    <property type="entry name" value="DUF6575"/>
    <property type="match status" value="1"/>
</dbReference>
<proteinExistence type="predicted"/>
<dbReference type="Proteomes" id="UP000229713">
    <property type="component" value="Unassembled WGS sequence"/>
</dbReference>
<gene>
    <name evidence="2" type="ORF">CFY86_10515</name>
</gene>
<sequence>MSNIFLPKTMLGTLLYKRVYEFFEEPRFFSVENEVGSLYVVYWISEDENSDSWFIIPVSPTKLELIERKRIDIYSALTALEQSFFYKVQAPYNRDETPAWDVLYAEDLNNYKLPASGLFISSVVPVLGNGRIGAPIRYSTHEIHLEKSSKKSEGNLVLGNVSSVCDRFSELYNSLLDLDGLKDKLRPVDARPGSFIISFQAEKLSLFEELLKSLSALIEARANVIDFINENRIDIQSLSNLFQAVVSSGTNMELRSNETGELIFVLTKAGADFYLKDINKLSMLSVSGHQIPQADTLERVFNIVEVKWRGEPCSEFNTGLQERHIYYYIHAAKVLGFLDNNGKVTSFGQQLIQSEDDVKLKIAARCFETSHIGWAWINWAGVENLSQLEPETAEGFLLEQCHSLSAETVSRRSRTIRHWCKVLKEHYTPL</sequence>
<dbReference type="EMBL" id="NKYI01000017">
    <property type="protein sequence ID" value="PIK84465.1"/>
    <property type="molecule type" value="Genomic_DNA"/>
</dbReference>
<dbReference type="RefSeq" id="WP_099843327.1">
    <property type="nucleotide sequence ID" value="NZ_NKYI01000017.1"/>
</dbReference>
<evidence type="ECO:0000313" key="2">
    <source>
        <dbReference type="EMBL" id="PIK84465.1"/>
    </source>
</evidence>
<protein>
    <recommendedName>
        <fullName evidence="1">DUF6575 domain-containing protein</fullName>
    </recommendedName>
</protein>
<dbReference type="InterPro" id="IPR046482">
    <property type="entry name" value="DUF6575"/>
</dbReference>
<organism evidence="2 3">
    <name type="scientific">Raoultella ornithinolytica</name>
    <name type="common">Klebsiella ornithinolytica</name>
    <dbReference type="NCBI Taxonomy" id="54291"/>
    <lineage>
        <taxon>Bacteria</taxon>
        <taxon>Pseudomonadati</taxon>
        <taxon>Pseudomonadota</taxon>
        <taxon>Gammaproteobacteria</taxon>
        <taxon>Enterobacterales</taxon>
        <taxon>Enterobacteriaceae</taxon>
        <taxon>Klebsiella/Raoultella group</taxon>
        <taxon>Raoultella</taxon>
    </lineage>
</organism>
<name>A0A855EZT4_RAOOR</name>
<comment type="caution">
    <text evidence="2">The sequence shown here is derived from an EMBL/GenBank/DDBJ whole genome shotgun (WGS) entry which is preliminary data.</text>
</comment>
<feature type="domain" description="DUF6575" evidence="1">
    <location>
        <begin position="3"/>
        <end position="220"/>
    </location>
</feature>
<dbReference type="AlphaFoldDB" id="A0A855EZT4"/>
<evidence type="ECO:0000259" key="1">
    <source>
        <dbReference type="Pfam" id="PF20215"/>
    </source>
</evidence>
<reference evidence="2 3" key="1">
    <citation type="submission" date="2017-07" db="EMBL/GenBank/DDBJ databases">
        <title>Raoultella ornithinolytica strain HH3 draft genome.</title>
        <authorList>
            <person name="Duceppe M.-O."/>
            <person name="Huang H."/>
            <person name="Phipps-Todd B."/>
        </authorList>
    </citation>
    <scope>NUCLEOTIDE SEQUENCE [LARGE SCALE GENOMIC DNA]</scope>
    <source>
        <strain evidence="2 3">HH3</strain>
    </source>
</reference>
<accession>A0A855EZT4</accession>
<evidence type="ECO:0000313" key="3">
    <source>
        <dbReference type="Proteomes" id="UP000229713"/>
    </source>
</evidence>